<feature type="transmembrane region" description="Helical" evidence="9">
    <location>
        <begin position="171"/>
        <end position="191"/>
    </location>
</feature>
<keyword evidence="7 9" id="KW-1133">Transmembrane helix</keyword>
<evidence type="ECO:0000256" key="6">
    <source>
        <dbReference type="ARBA" id="ARBA00022824"/>
    </source>
</evidence>
<feature type="transmembrane region" description="Helical" evidence="9">
    <location>
        <begin position="266"/>
        <end position="288"/>
    </location>
</feature>
<sequence length="483" mass="53403">MKPYFDKLRGGVLLPLVVCVFVALVVRILMIFLSPGPLRADEFFQYMEPAYYKLTGHGVLTWEWQAGIRSWLLPDMIAQIFKAGHALGLGYSTIFVRIVFALCSLGLVAGFVYAGWVTEGISGAWICGMSAALWPDMVNDSFRTLGETVSGNIMALSVLLIYIAMKKQGKAHVGFPILFAFGLLTGLSFAFRFHLAPALCLEVMIVVWLTGARSVLPVAAGLLLPVCMLGLVDYQTLGHPFQSIYKNFYLNVNEGVALRYGSMPAVFYPFGLFHLWGAAFLPLCWLFWKGMPEHRYMASIPLFILLYHSMISHKEISFVYAAIPILVLVASFALSKMARSGRAIHLSLLVGSLAIVELGVLASSYADAIHKNNRIMALQAKANKMPDMCGLALVGQDGGWWLSGGYSHMKPNRALYLLTDTTEGDVPSTKYNYVIGGDGYNIFNKDSQKIICKNDVCLYHVNSTCDGAPDYTQFSRTVVRMNR</sequence>
<dbReference type="AlphaFoldDB" id="A0A0D6PYC5"/>
<dbReference type="EMBL" id="BANI01000035">
    <property type="protein sequence ID" value="GAN95745.1"/>
    <property type="molecule type" value="Genomic_DNA"/>
</dbReference>
<keyword evidence="6" id="KW-0256">Endoplasmic reticulum</keyword>
<gene>
    <name evidence="10" type="ORF">Geu3261_0035_107</name>
</gene>
<feature type="transmembrane region" description="Helical" evidence="9">
    <location>
        <begin position="94"/>
        <end position="114"/>
    </location>
</feature>
<feature type="transmembrane region" description="Helical" evidence="9">
    <location>
        <begin position="12"/>
        <end position="34"/>
    </location>
</feature>
<proteinExistence type="predicted"/>
<comment type="subcellular location">
    <subcellularLocation>
        <location evidence="1">Endomembrane system</location>
        <topology evidence="1">Multi-pass membrane protein</topology>
    </subcellularLocation>
    <subcellularLocation>
        <location evidence="2">Endoplasmic reticulum membrane</location>
    </subcellularLocation>
</comment>
<evidence type="ECO:0000256" key="2">
    <source>
        <dbReference type="ARBA" id="ARBA00004586"/>
    </source>
</evidence>
<evidence type="ECO:0000313" key="10">
    <source>
        <dbReference type="EMBL" id="GAN95745.1"/>
    </source>
</evidence>
<feature type="transmembrane region" description="Helical" evidence="9">
    <location>
        <begin position="145"/>
        <end position="165"/>
    </location>
</feature>
<organism evidence="10 11">
    <name type="scientific">Komagataeibacter europaeus NBRC 3261</name>
    <dbReference type="NCBI Taxonomy" id="1234669"/>
    <lineage>
        <taxon>Bacteria</taxon>
        <taxon>Pseudomonadati</taxon>
        <taxon>Pseudomonadota</taxon>
        <taxon>Alphaproteobacteria</taxon>
        <taxon>Acetobacterales</taxon>
        <taxon>Acetobacteraceae</taxon>
        <taxon>Komagataeibacter</taxon>
    </lineage>
</organism>
<evidence type="ECO:0000256" key="5">
    <source>
        <dbReference type="ARBA" id="ARBA00022692"/>
    </source>
</evidence>
<evidence type="ECO:0000256" key="3">
    <source>
        <dbReference type="ARBA" id="ARBA00022676"/>
    </source>
</evidence>
<feature type="transmembrane region" description="Helical" evidence="9">
    <location>
        <begin position="346"/>
        <end position="366"/>
    </location>
</feature>
<dbReference type="GO" id="GO:0012505">
    <property type="term" value="C:endomembrane system"/>
    <property type="evidence" value="ECO:0007669"/>
    <property type="project" value="UniProtKB-SubCell"/>
</dbReference>
<feature type="transmembrane region" description="Helical" evidence="9">
    <location>
        <begin position="203"/>
        <end position="232"/>
    </location>
</feature>
<keyword evidence="5 9" id="KW-0812">Transmembrane</keyword>
<evidence type="ECO:0000256" key="7">
    <source>
        <dbReference type="ARBA" id="ARBA00022989"/>
    </source>
</evidence>
<feature type="transmembrane region" description="Helical" evidence="9">
    <location>
        <begin position="54"/>
        <end position="73"/>
    </location>
</feature>
<evidence type="ECO:0000256" key="4">
    <source>
        <dbReference type="ARBA" id="ARBA00022679"/>
    </source>
</evidence>
<feature type="transmembrane region" description="Helical" evidence="9">
    <location>
        <begin position="317"/>
        <end position="334"/>
    </location>
</feature>
<feature type="transmembrane region" description="Helical" evidence="9">
    <location>
        <begin position="120"/>
        <end position="138"/>
    </location>
</feature>
<accession>A0A0D6PYC5</accession>
<evidence type="ECO:0000256" key="1">
    <source>
        <dbReference type="ARBA" id="ARBA00004127"/>
    </source>
</evidence>
<dbReference type="Pfam" id="PF03901">
    <property type="entry name" value="Glyco_transf_22"/>
    <property type="match status" value="1"/>
</dbReference>
<dbReference type="GO" id="GO:0000030">
    <property type="term" value="F:mannosyltransferase activity"/>
    <property type="evidence" value="ECO:0007669"/>
    <property type="project" value="TreeGrafter"/>
</dbReference>
<keyword evidence="4 10" id="KW-0808">Transferase</keyword>
<evidence type="ECO:0000313" key="11">
    <source>
        <dbReference type="Proteomes" id="UP000032675"/>
    </source>
</evidence>
<name>A0A0D6PYC5_KOMEU</name>
<evidence type="ECO:0000256" key="9">
    <source>
        <dbReference type="SAM" id="Phobius"/>
    </source>
</evidence>
<dbReference type="InterPro" id="IPR005599">
    <property type="entry name" value="GPI_mannosylTrfase"/>
</dbReference>
<protein>
    <submittedName>
        <fullName evidence="10">Mannosyltransferase</fullName>
    </submittedName>
</protein>
<reference evidence="10 11" key="1">
    <citation type="submission" date="2012-11" db="EMBL/GenBank/DDBJ databases">
        <title>Whole genome sequence of Gluconacetobacter europaeus NBRC3261.</title>
        <authorList>
            <person name="Azuma Y."/>
            <person name="Higashiura N."/>
            <person name="Hirakawa H."/>
            <person name="Matsushita K."/>
        </authorList>
    </citation>
    <scope>NUCLEOTIDE SEQUENCE [LARGE SCALE GENOMIC DNA]</scope>
    <source>
        <strain evidence="10 11">NBRC 3261</strain>
    </source>
</reference>
<evidence type="ECO:0000256" key="8">
    <source>
        <dbReference type="ARBA" id="ARBA00023136"/>
    </source>
</evidence>
<comment type="caution">
    <text evidence="10">The sequence shown here is derived from an EMBL/GenBank/DDBJ whole genome shotgun (WGS) entry which is preliminary data.</text>
</comment>
<dbReference type="Proteomes" id="UP000032675">
    <property type="component" value="Unassembled WGS sequence"/>
</dbReference>
<keyword evidence="8 9" id="KW-0472">Membrane</keyword>
<dbReference type="PANTHER" id="PTHR22760">
    <property type="entry name" value="GLYCOSYLTRANSFERASE"/>
    <property type="match status" value="1"/>
</dbReference>
<keyword evidence="3 10" id="KW-0328">Glycosyltransferase</keyword>